<evidence type="ECO:0000256" key="1">
    <source>
        <dbReference type="SAM" id="SignalP"/>
    </source>
</evidence>
<feature type="signal peptide" evidence="1">
    <location>
        <begin position="1"/>
        <end position="26"/>
    </location>
</feature>
<dbReference type="EMBL" id="QKWW01000143">
    <property type="protein sequence ID" value="PZT52008.1"/>
    <property type="molecule type" value="Genomic_DNA"/>
</dbReference>
<protein>
    <submittedName>
        <fullName evidence="2">Uncharacterized protein</fullName>
    </submittedName>
</protein>
<dbReference type="AlphaFoldDB" id="A0A2W6NAN6"/>
<organism evidence="2 3">
    <name type="scientific">Paenibacillus silvae</name>
    <dbReference type="NCBI Taxonomy" id="1325358"/>
    <lineage>
        <taxon>Bacteria</taxon>
        <taxon>Bacillati</taxon>
        <taxon>Bacillota</taxon>
        <taxon>Bacilli</taxon>
        <taxon>Bacillales</taxon>
        <taxon>Paenibacillaceae</taxon>
        <taxon>Paenibacillus</taxon>
    </lineage>
</organism>
<dbReference type="RefSeq" id="WP_111273753.1">
    <property type="nucleotide sequence ID" value="NZ_QKWW01000143.1"/>
</dbReference>
<comment type="caution">
    <text evidence="2">The sequence shown here is derived from an EMBL/GenBank/DDBJ whole genome shotgun (WGS) entry which is preliminary data.</text>
</comment>
<gene>
    <name evidence="2" type="ORF">DN757_29730</name>
</gene>
<evidence type="ECO:0000313" key="3">
    <source>
        <dbReference type="Proteomes" id="UP000249204"/>
    </source>
</evidence>
<dbReference type="Gene3D" id="2.60.120.260">
    <property type="entry name" value="Galactose-binding domain-like"/>
    <property type="match status" value="1"/>
</dbReference>
<feature type="chain" id="PRO_5016076996" evidence="1">
    <location>
        <begin position="27"/>
        <end position="273"/>
    </location>
</feature>
<sequence length="273" mass="31001">MKKTKLFISAILTVFFVFSFTTNTYAATASVGSVLKQPEEGWTRFDDRAPELVYSKDDWDLISNNETSGDYNKTALGAKHKKKSEIKFKFEGSKIRLITNKSDSYSKNVAISIDGNIDYFSANSNSWLHQIVAYEKLDLTYGLHEVIIWTETPSANVVTYDYRFDAIDTDGVLVDYDYVEPETPEPTPEPEQPSGDRAILVVTMTTGLEKEYDLPMSDINAFLNWYDARDAGSGPAKFPINKYSNNKGPFTKRTDYMIFDKILTFEVSEYTTN</sequence>
<name>A0A2W6NAN6_9BACL</name>
<accession>A0A2W6NAN6</accession>
<dbReference type="Proteomes" id="UP000249204">
    <property type="component" value="Unassembled WGS sequence"/>
</dbReference>
<keyword evidence="1" id="KW-0732">Signal</keyword>
<proteinExistence type="predicted"/>
<reference evidence="2 3" key="1">
    <citation type="submission" date="2018-06" db="EMBL/GenBank/DDBJ databases">
        <title>Isolation of heavy metals resistant Paenibacillus silvae NC2 from Gold-Copper mine in ZiJin, China.</title>
        <authorList>
            <person name="Xu J."/>
            <person name="Mazhar H.S."/>
            <person name="Rensing C."/>
        </authorList>
    </citation>
    <scope>NUCLEOTIDE SEQUENCE [LARGE SCALE GENOMIC DNA]</scope>
    <source>
        <strain evidence="2 3">NC2</strain>
    </source>
</reference>
<evidence type="ECO:0000313" key="2">
    <source>
        <dbReference type="EMBL" id="PZT52008.1"/>
    </source>
</evidence>